<dbReference type="InterPro" id="IPR012340">
    <property type="entry name" value="NA-bd_OB-fold"/>
</dbReference>
<dbReference type="InterPro" id="IPR056875">
    <property type="entry name" value="MCM8/REC_WHD"/>
</dbReference>
<sequence length="663" mass="74818">MNIIETWDLYFQPEEYNYYNKNIELIHEIKKRLKIKKNEVMYSYEISEEELINLTGEEAYLADPENILKCVACAISETVFDAGVVPSHVTVRVIDSKRALKVEDGLKADQIQKMVQFTGTVCRVGSKKPYIARLFFECNKCKERIFQNIVDNIYKPPRRCVGGCKSKSFTPLFDSQGMMCRDYQEIKIQDFYAGAGRIPIMIDCILMDDLVGIVVPGDVVRVTGIVKVKKDGKTKDSLYKLSIMANSLQLLKNRNCVSGEIGSHCFEEFKKIAKTPNLFPILINSIFPEIFGNELVKAGILLSLFGGTKKTVGESYVRPEIHVLLVGDPGLGKSKILLAASSILPKSTYVAGSFTSTAGLTISLTHDGGDYVADAGALVVSDNGVCCIDEFDKIANQHALFEVMEEQCVTVAKGGVVCTVPARTTVIAASNPKKGHFIRTKGFKENVSFDDALLSRFDLIYVMLDSPEQNFKLSNFILKKEEEFIGDNSLLNFIREDKFILGLQSTQILNIDSVRRYIAYARGYVFPVLSEHAKKTLQDFYLEMRRTENVTTRDLEALIRLTEAKAKTELRSIASTKDAEFIITLYKKSLFKDIVSKKRKSKNFIEYFKEKMEDKDIVSVDELKKIIQEYGDGKPCLEMIDMLNNKGYLIKRGSNIYKVNKTM</sequence>
<dbReference type="InterPro" id="IPR001208">
    <property type="entry name" value="MCM_dom"/>
</dbReference>
<evidence type="ECO:0000256" key="3">
    <source>
        <dbReference type="ARBA" id="ARBA00012551"/>
    </source>
</evidence>
<evidence type="ECO:0000256" key="7">
    <source>
        <dbReference type="ARBA" id="ARBA00023242"/>
    </source>
</evidence>
<dbReference type="InterPro" id="IPR027417">
    <property type="entry name" value="P-loop_NTPase"/>
</dbReference>
<accession>A0ABQ7I205</accession>
<dbReference type="Pfam" id="PF25051">
    <property type="entry name" value="WHD_MCM8"/>
    <property type="match status" value="1"/>
</dbReference>
<name>A0ABQ7I205_9MICR</name>
<keyword evidence="11" id="KW-0378">Hydrolase</keyword>
<dbReference type="Pfam" id="PF17855">
    <property type="entry name" value="MCM_lid"/>
    <property type="match status" value="1"/>
</dbReference>
<proteinExistence type="inferred from homology"/>
<evidence type="ECO:0000256" key="2">
    <source>
        <dbReference type="ARBA" id="ARBA00008010"/>
    </source>
</evidence>
<evidence type="ECO:0000256" key="9">
    <source>
        <dbReference type="RuleBase" id="RU004070"/>
    </source>
</evidence>
<dbReference type="InterPro" id="IPR041562">
    <property type="entry name" value="MCM_lid"/>
</dbReference>
<dbReference type="InterPro" id="IPR031327">
    <property type="entry name" value="MCM"/>
</dbReference>
<dbReference type="PANTHER" id="PTHR11630">
    <property type="entry name" value="DNA REPLICATION LICENSING FACTOR MCM FAMILY MEMBER"/>
    <property type="match status" value="1"/>
</dbReference>
<dbReference type="EC" id="3.6.4.12" evidence="3"/>
<dbReference type="EMBL" id="SBIQ01000012">
    <property type="protein sequence ID" value="KAF7684481.1"/>
    <property type="molecule type" value="Genomic_DNA"/>
</dbReference>
<dbReference type="PRINTS" id="PR01657">
    <property type="entry name" value="MCMFAMILY"/>
</dbReference>
<dbReference type="InterPro" id="IPR003593">
    <property type="entry name" value="AAA+_ATPase"/>
</dbReference>
<comment type="caution">
    <text evidence="11">The sequence shown here is derived from an EMBL/GenBank/DDBJ whole genome shotgun (WGS) entry which is preliminary data.</text>
</comment>
<gene>
    <name evidence="11" type="primary">Mcm8</name>
    <name evidence="11" type="ORF">TCON_0344</name>
</gene>
<dbReference type="Gene3D" id="2.20.28.10">
    <property type="match status" value="1"/>
</dbReference>
<protein>
    <recommendedName>
        <fullName evidence="3">DNA helicase</fullName>
        <ecNumber evidence="3">3.6.4.12</ecNumber>
    </recommendedName>
    <alternativeName>
        <fullName evidence="8">Minichromosome maintenance 8</fullName>
    </alternativeName>
</protein>
<evidence type="ECO:0000256" key="5">
    <source>
        <dbReference type="ARBA" id="ARBA00022840"/>
    </source>
</evidence>
<dbReference type="Proteomes" id="UP001516464">
    <property type="component" value="Unassembled WGS sequence"/>
</dbReference>
<evidence type="ECO:0000256" key="1">
    <source>
        <dbReference type="ARBA" id="ARBA00004123"/>
    </source>
</evidence>
<evidence type="ECO:0000259" key="10">
    <source>
        <dbReference type="PROSITE" id="PS50051"/>
    </source>
</evidence>
<reference evidence="11 12" key="1">
    <citation type="submission" date="2019-01" db="EMBL/GenBank/DDBJ databases">
        <title>Genomes sequencing and comparative genomics of infectious freshwater microsporidia, Cucumispora dikerogammari and Thelohania contejeani.</title>
        <authorList>
            <person name="Cormier A."/>
            <person name="Giraud I."/>
            <person name="Wattier R."/>
            <person name="Teixeira M."/>
            <person name="Grandjean F."/>
            <person name="Rigaud T."/>
            <person name="Cordaux R."/>
        </authorList>
    </citation>
    <scope>NUCLEOTIDE SEQUENCE [LARGE SCALE GENOMIC DNA]</scope>
    <source>
        <strain evidence="11">T1</strain>
        <tissue evidence="11">Spores</tissue>
    </source>
</reference>
<evidence type="ECO:0000313" key="11">
    <source>
        <dbReference type="EMBL" id="KAF7684481.1"/>
    </source>
</evidence>
<dbReference type="GO" id="GO:0004386">
    <property type="term" value="F:helicase activity"/>
    <property type="evidence" value="ECO:0007669"/>
    <property type="project" value="UniProtKB-KW"/>
</dbReference>
<dbReference type="PROSITE" id="PS00847">
    <property type="entry name" value="MCM_1"/>
    <property type="match status" value="1"/>
</dbReference>
<dbReference type="Pfam" id="PF17207">
    <property type="entry name" value="MCM_OB"/>
    <property type="match status" value="1"/>
</dbReference>
<keyword evidence="12" id="KW-1185">Reference proteome</keyword>
<keyword evidence="11" id="KW-0347">Helicase</keyword>
<evidence type="ECO:0000256" key="8">
    <source>
        <dbReference type="ARBA" id="ARBA00042306"/>
    </source>
</evidence>
<feature type="domain" description="MCM C-terminal AAA(+) ATPase" evidence="10">
    <location>
        <begin position="278"/>
        <end position="469"/>
    </location>
</feature>
<dbReference type="Gene3D" id="2.40.50.140">
    <property type="entry name" value="Nucleic acid-binding proteins"/>
    <property type="match status" value="1"/>
</dbReference>
<keyword evidence="6 9" id="KW-0238">DNA-binding</keyword>
<dbReference type="CDD" id="cd22247">
    <property type="entry name" value="MCM8_WHD"/>
    <property type="match status" value="1"/>
</dbReference>
<dbReference type="InterPro" id="IPR018525">
    <property type="entry name" value="MCM_CS"/>
</dbReference>
<dbReference type="SMART" id="SM00382">
    <property type="entry name" value="AAA"/>
    <property type="match status" value="1"/>
</dbReference>
<evidence type="ECO:0000313" key="12">
    <source>
        <dbReference type="Proteomes" id="UP001516464"/>
    </source>
</evidence>
<organism evidence="11 12">
    <name type="scientific">Astathelohania contejeani</name>
    <dbReference type="NCBI Taxonomy" id="164912"/>
    <lineage>
        <taxon>Eukaryota</taxon>
        <taxon>Fungi</taxon>
        <taxon>Fungi incertae sedis</taxon>
        <taxon>Microsporidia</taxon>
        <taxon>Astathelohaniidae</taxon>
        <taxon>Astathelohania</taxon>
    </lineage>
</organism>
<dbReference type="PANTHER" id="PTHR11630:SF47">
    <property type="entry name" value="DNA HELICASE MCM8"/>
    <property type="match status" value="1"/>
</dbReference>
<dbReference type="Pfam" id="PF00493">
    <property type="entry name" value="MCM"/>
    <property type="match status" value="1"/>
</dbReference>
<keyword evidence="7" id="KW-0539">Nucleus</keyword>
<dbReference type="Gene3D" id="3.40.50.300">
    <property type="entry name" value="P-loop containing nucleotide triphosphate hydrolases"/>
    <property type="match status" value="1"/>
</dbReference>
<comment type="subcellular location">
    <subcellularLocation>
        <location evidence="1">Nucleus</location>
    </subcellularLocation>
</comment>
<dbReference type="SUPFAM" id="SSF50249">
    <property type="entry name" value="Nucleic acid-binding proteins"/>
    <property type="match status" value="1"/>
</dbReference>
<keyword evidence="4 9" id="KW-0547">Nucleotide-binding</keyword>
<dbReference type="SUPFAM" id="SSF52540">
    <property type="entry name" value="P-loop containing nucleoside triphosphate hydrolases"/>
    <property type="match status" value="1"/>
</dbReference>
<evidence type="ECO:0000256" key="6">
    <source>
        <dbReference type="ARBA" id="ARBA00023125"/>
    </source>
</evidence>
<dbReference type="PROSITE" id="PS50051">
    <property type="entry name" value="MCM_2"/>
    <property type="match status" value="1"/>
</dbReference>
<evidence type="ECO:0000256" key="4">
    <source>
        <dbReference type="ARBA" id="ARBA00022741"/>
    </source>
</evidence>
<comment type="similarity">
    <text evidence="2 9">Belongs to the MCM family.</text>
</comment>
<dbReference type="SMART" id="SM00350">
    <property type="entry name" value="MCM"/>
    <property type="match status" value="1"/>
</dbReference>
<keyword evidence="5 9" id="KW-0067">ATP-binding</keyword>
<dbReference type="InterPro" id="IPR033762">
    <property type="entry name" value="MCM_OB"/>
</dbReference>